<organism evidence="3 4">
    <name type="scientific">Flavobacterium succinicans</name>
    <dbReference type="NCBI Taxonomy" id="29536"/>
    <lineage>
        <taxon>Bacteria</taxon>
        <taxon>Pseudomonadati</taxon>
        <taxon>Bacteroidota</taxon>
        <taxon>Flavobacteriia</taxon>
        <taxon>Flavobacteriales</taxon>
        <taxon>Flavobacteriaceae</taxon>
        <taxon>Flavobacterium</taxon>
    </lineage>
</organism>
<evidence type="ECO:0000259" key="2">
    <source>
        <dbReference type="Pfam" id="PF14730"/>
    </source>
</evidence>
<reference evidence="3 4" key="1">
    <citation type="submission" date="2016-06" db="EMBL/GenBank/DDBJ databases">
        <title>Draft genome sequence of Flavobacterium succinicans strain DD5b.</title>
        <authorList>
            <person name="Poehlein A."/>
            <person name="Daniel R."/>
            <person name="Simeonova D.D."/>
        </authorList>
    </citation>
    <scope>NUCLEOTIDE SEQUENCE [LARGE SCALE GENOMIC DNA]</scope>
    <source>
        <strain evidence="3 4">DD5b</strain>
    </source>
</reference>
<dbReference type="PATRIC" id="fig|29536.5.peg.2005"/>
<comment type="caution">
    <text evidence="3">The sequence shown here is derived from an EMBL/GenBank/DDBJ whole genome shotgun (WGS) entry which is preliminary data.</text>
</comment>
<keyword evidence="4" id="KW-1185">Reference proteome</keyword>
<feature type="transmembrane region" description="Helical" evidence="1">
    <location>
        <begin position="12"/>
        <end position="34"/>
    </location>
</feature>
<keyword evidence="1" id="KW-1133">Transmembrane helix</keyword>
<evidence type="ECO:0000313" key="3">
    <source>
        <dbReference type="EMBL" id="OAZ03638.1"/>
    </source>
</evidence>
<dbReference type="EMBL" id="JMTM01000053">
    <property type="protein sequence ID" value="OAZ03638.1"/>
    <property type="molecule type" value="Genomic_DNA"/>
</dbReference>
<accession>A0A199XPH1</accession>
<dbReference type="Pfam" id="PF14730">
    <property type="entry name" value="DUF4468"/>
    <property type="match status" value="1"/>
</dbReference>
<keyword evidence="1" id="KW-0812">Transmembrane</keyword>
<evidence type="ECO:0000313" key="4">
    <source>
        <dbReference type="Proteomes" id="UP000093807"/>
    </source>
</evidence>
<dbReference type="OrthoDB" id="1362989at2"/>
<gene>
    <name evidence="3" type="ORF">FLB_19150</name>
</gene>
<keyword evidence="1" id="KW-0472">Membrane</keyword>
<dbReference type="InterPro" id="IPR027823">
    <property type="entry name" value="DUF4468"/>
</dbReference>
<dbReference type="Gene3D" id="3.30.530.80">
    <property type="match status" value="1"/>
</dbReference>
<dbReference type="AlphaFoldDB" id="A0A199XPH1"/>
<feature type="domain" description="DUF4468" evidence="2">
    <location>
        <begin position="46"/>
        <end position="134"/>
    </location>
</feature>
<name>A0A199XPH1_9FLAO</name>
<evidence type="ECO:0000256" key="1">
    <source>
        <dbReference type="SAM" id="Phobius"/>
    </source>
</evidence>
<dbReference type="Proteomes" id="UP000093807">
    <property type="component" value="Unassembled WGS sequence"/>
</dbReference>
<sequence length="226" mass="26113">MDSVKGYIYINLNFYFMKYTLLGLMIFASFLGFAQDFTKDNKTLTGVFEAQGKSKAELFSVINKWISVNYNSSKNVIQMNDLDSGTIIIKGINEVKTKNALKSLYPMSMPEYNYYEFNHMIEINIKDNKYRVIFKLTDLKSEVSPNDKFNFDCVNFNGVEQNVVDEYNSRMDKLLKMGFVGSKKRDAFKASSKGYLHGVNDDIVNYEKDFMLSIQKTVSTISKDNW</sequence>
<proteinExistence type="predicted"/>
<protein>
    <recommendedName>
        <fullName evidence="2">DUF4468 domain-containing protein</fullName>
    </recommendedName>
</protein>